<dbReference type="GO" id="GO:0005886">
    <property type="term" value="C:plasma membrane"/>
    <property type="evidence" value="ECO:0007669"/>
    <property type="project" value="UniProtKB-SubCell"/>
</dbReference>
<dbReference type="InterPro" id="IPR025857">
    <property type="entry name" value="MacB_PCD"/>
</dbReference>
<keyword evidence="3 7" id="KW-0812">Transmembrane</keyword>
<organism evidence="10 11">
    <name type="scientific">Halorubrum rutilum</name>
    <dbReference type="NCBI Taxonomy" id="1364933"/>
    <lineage>
        <taxon>Archaea</taxon>
        <taxon>Methanobacteriati</taxon>
        <taxon>Methanobacteriota</taxon>
        <taxon>Stenosarchaea group</taxon>
        <taxon>Halobacteria</taxon>
        <taxon>Halobacteriales</taxon>
        <taxon>Haloferacaceae</taxon>
        <taxon>Halorubrum</taxon>
    </lineage>
</organism>
<feature type="domain" description="ABC3 transporter permease C-terminal" evidence="8">
    <location>
        <begin position="259"/>
        <end position="376"/>
    </location>
</feature>
<comment type="caution">
    <text evidence="10">The sequence shown here is derived from an EMBL/GenBank/DDBJ whole genome shotgun (WGS) entry which is preliminary data.</text>
</comment>
<keyword evidence="4 7" id="KW-1133">Transmembrane helix</keyword>
<evidence type="ECO:0000256" key="5">
    <source>
        <dbReference type="ARBA" id="ARBA00023136"/>
    </source>
</evidence>
<keyword evidence="11" id="KW-1185">Reference proteome</keyword>
<keyword evidence="5 7" id="KW-0472">Membrane</keyword>
<evidence type="ECO:0000256" key="3">
    <source>
        <dbReference type="ARBA" id="ARBA00022692"/>
    </source>
</evidence>
<feature type="domain" description="MacB-like periplasmic core" evidence="9">
    <location>
        <begin position="27"/>
        <end position="223"/>
    </location>
</feature>
<dbReference type="PANTHER" id="PTHR30572">
    <property type="entry name" value="MEMBRANE COMPONENT OF TRANSPORTER-RELATED"/>
    <property type="match status" value="1"/>
</dbReference>
<dbReference type="Proteomes" id="UP001596545">
    <property type="component" value="Unassembled WGS sequence"/>
</dbReference>
<feature type="transmembrane region" description="Helical" evidence="7">
    <location>
        <begin position="348"/>
        <end position="369"/>
    </location>
</feature>
<evidence type="ECO:0000259" key="8">
    <source>
        <dbReference type="Pfam" id="PF02687"/>
    </source>
</evidence>
<dbReference type="InterPro" id="IPR003838">
    <property type="entry name" value="ABC3_permease_C"/>
</dbReference>
<comment type="similarity">
    <text evidence="6">Belongs to the ABC-4 integral membrane protein family.</text>
</comment>
<evidence type="ECO:0000313" key="10">
    <source>
        <dbReference type="EMBL" id="MFC7325908.1"/>
    </source>
</evidence>
<gene>
    <name evidence="10" type="ORF">ACFQMF_15175</name>
</gene>
<evidence type="ECO:0000256" key="2">
    <source>
        <dbReference type="ARBA" id="ARBA00022475"/>
    </source>
</evidence>
<sequence length="382" mass="39807">MTVASSLRRFPSVLMAWRNLGRNRTRTALAMLGIVIGVMAIASLGMTGVALEQQATSNLGNLANEVSVSPGEDIETDGITNDQVATIRDVAPATTVIPQKSNATELTARNGAEANVQVTGVTNPAPLYDIASGDEPTRLQTGALISASTAEQLGLELGDPVEYEGQIYRIRGFIAAESGFGPSGVGELVLPESALSEQEYYNSVTVIAANGEASTATANAIETEFNDADEEILTATSFASVQENISSFTNTLELALLGIGSISLFVASVAILNVMLMSTIERRGEIGVLRAVGVRRGEVLRMILTEAAFLGAVGGLVGSAGSLVVGLALFQVLTGDATLALEWSSSRYLLYGMLFALIASVLSGIYPAWTAANESPVDALRG</sequence>
<dbReference type="AlphaFoldDB" id="A0ABD6AQG5"/>
<dbReference type="InterPro" id="IPR050250">
    <property type="entry name" value="Macrolide_Exporter_MacB"/>
</dbReference>
<feature type="transmembrane region" description="Helical" evidence="7">
    <location>
        <begin position="254"/>
        <end position="278"/>
    </location>
</feature>
<evidence type="ECO:0000256" key="7">
    <source>
        <dbReference type="SAM" id="Phobius"/>
    </source>
</evidence>
<dbReference type="Pfam" id="PF02687">
    <property type="entry name" value="FtsX"/>
    <property type="match status" value="1"/>
</dbReference>
<evidence type="ECO:0000256" key="6">
    <source>
        <dbReference type="ARBA" id="ARBA00038076"/>
    </source>
</evidence>
<keyword evidence="2" id="KW-1003">Cell membrane</keyword>
<accession>A0ABD6AQG5</accession>
<evidence type="ECO:0000256" key="4">
    <source>
        <dbReference type="ARBA" id="ARBA00022989"/>
    </source>
</evidence>
<dbReference type="PANTHER" id="PTHR30572:SF4">
    <property type="entry name" value="ABC TRANSPORTER PERMEASE YTRF"/>
    <property type="match status" value="1"/>
</dbReference>
<evidence type="ECO:0000259" key="9">
    <source>
        <dbReference type="Pfam" id="PF12704"/>
    </source>
</evidence>
<feature type="transmembrane region" description="Helical" evidence="7">
    <location>
        <begin position="28"/>
        <end position="51"/>
    </location>
</feature>
<evidence type="ECO:0000313" key="11">
    <source>
        <dbReference type="Proteomes" id="UP001596545"/>
    </source>
</evidence>
<reference evidence="10 11" key="1">
    <citation type="journal article" date="2019" name="Int. J. Syst. Evol. Microbiol.">
        <title>The Global Catalogue of Microorganisms (GCM) 10K type strain sequencing project: providing services to taxonomists for standard genome sequencing and annotation.</title>
        <authorList>
            <consortium name="The Broad Institute Genomics Platform"/>
            <consortium name="The Broad Institute Genome Sequencing Center for Infectious Disease"/>
            <person name="Wu L."/>
            <person name="Ma J."/>
        </authorList>
    </citation>
    <scope>NUCLEOTIDE SEQUENCE [LARGE SCALE GENOMIC DNA]</scope>
    <source>
        <strain evidence="10 11">CGMCC 1.12554</strain>
    </source>
</reference>
<dbReference type="EMBL" id="JBHTBL010000018">
    <property type="protein sequence ID" value="MFC7325908.1"/>
    <property type="molecule type" value="Genomic_DNA"/>
</dbReference>
<dbReference type="RefSeq" id="WP_256409686.1">
    <property type="nucleotide sequence ID" value="NZ_JANHDN010000006.1"/>
</dbReference>
<name>A0ABD6AQG5_9EURY</name>
<dbReference type="Pfam" id="PF12704">
    <property type="entry name" value="MacB_PCD"/>
    <property type="match status" value="1"/>
</dbReference>
<evidence type="ECO:0000256" key="1">
    <source>
        <dbReference type="ARBA" id="ARBA00004651"/>
    </source>
</evidence>
<protein>
    <submittedName>
        <fullName evidence="10">ABC transporter permease</fullName>
    </submittedName>
</protein>
<proteinExistence type="inferred from homology"/>
<comment type="subcellular location">
    <subcellularLocation>
        <location evidence="1">Cell membrane</location>
        <topology evidence="1">Multi-pass membrane protein</topology>
    </subcellularLocation>
</comment>